<feature type="transmembrane region" description="Helical" evidence="1">
    <location>
        <begin position="282"/>
        <end position="300"/>
    </location>
</feature>
<dbReference type="PANTHER" id="PTHR47331:SF1">
    <property type="entry name" value="GAG-LIKE PROTEIN"/>
    <property type="match status" value="1"/>
</dbReference>
<gene>
    <name evidence="2" type="ORF">J437_LFUL019192</name>
</gene>
<dbReference type="Proteomes" id="UP000792457">
    <property type="component" value="Unassembled WGS sequence"/>
</dbReference>
<dbReference type="GO" id="GO:0003676">
    <property type="term" value="F:nucleic acid binding"/>
    <property type="evidence" value="ECO:0007669"/>
    <property type="project" value="InterPro"/>
</dbReference>
<organism evidence="2 3">
    <name type="scientific">Ladona fulva</name>
    <name type="common">Scarce chaser dragonfly</name>
    <name type="synonym">Libellula fulva</name>
    <dbReference type="NCBI Taxonomy" id="123851"/>
    <lineage>
        <taxon>Eukaryota</taxon>
        <taxon>Metazoa</taxon>
        <taxon>Ecdysozoa</taxon>
        <taxon>Arthropoda</taxon>
        <taxon>Hexapoda</taxon>
        <taxon>Insecta</taxon>
        <taxon>Pterygota</taxon>
        <taxon>Palaeoptera</taxon>
        <taxon>Odonata</taxon>
        <taxon>Epiprocta</taxon>
        <taxon>Anisoptera</taxon>
        <taxon>Libelluloidea</taxon>
        <taxon>Libellulidae</taxon>
        <taxon>Ladona</taxon>
    </lineage>
</organism>
<sequence>MQELWKLNLGWDDIIPPFLSKAWNEFVSRLPSLSEIKLKRFIIICWVSVMEKGYSAVVYLRGGKLDKQGHITLLMAKTRVAPIKTVSIPRLELLGAVLLTKLIGNVFESLSKCITISSVYAWSDSTVHFNPPAAAHFGGLWEANMKVAKNILRRIIGERSLTFEELSTVFARVEATLNSLPLTALSNDPNELEALSPGHLLIGAPLFSTPDSTTIEFNCSRLSRWQLVRQITQHFWQRSDITCERSFSLELSEIILAFSSSFSAVLHSFLLLLQLIPHPQNLAFLRFALLHLLAAAPVVFKADFGPNG</sequence>
<feature type="transmembrane region" description="Helical" evidence="1">
    <location>
        <begin position="254"/>
        <end position="276"/>
    </location>
</feature>
<dbReference type="PANTHER" id="PTHR47331">
    <property type="entry name" value="PHD-TYPE DOMAIN-CONTAINING PROTEIN"/>
    <property type="match status" value="1"/>
</dbReference>
<dbReference type="InterPro" id="IPR036397">
    <property type="entry name" value="RNaseH_sf"/>
</dbReference>
<protein>
    <submittedName>
        <fullName evidence="2">Uncharacterized protein</fullName>
    </submittedName>
</protein>
<accession>A0A8K0P5D9</accession>
<keyword evidence="1" id="KW-0812">Transmembrane</keyword>
<keyword evidence="1" id="KW-1133">Transmembrane helix</keyword>
<dbReference type="OrthoDB" id="8061911at2759"/>
<evidence type="ECO:0000256" key="1">
    <source>
        <dbReference type="SAM" id="Phobius"/>
    </source>
</evidence>
<dbReference type="AlphaFoldDB" id="A0A8K0P5D9"/>
<evidence type="ECO:0000313" key="2">
    <source>
        <dbReference type="EMBL" id="KAG8233722.1"/>
    </source>
</evidence>
<dbReference type="Pfam" id="PF05380">
    <property type="entry name" value="Peptidase_A17"/>
    <property type="match status" value="1"/>
</dbReference>
<reference evidence="2" key="2">
    <citation type="submission" date="2017-10" db="EMBL/GenBank/DDBJ databases">
        <title>Ladona fulva Genome sequencing and assembly.</title>
        <authorList>
            <person name="Murali S."/>
            <person name="Richards S."/>
            <person name="Bandaranaike D."/>
            <person name="Bellair M."/>
            <person name="Blankenburg K."/>
            <person name="Chao H."/>
            <person name="Dinh H."/>
            <person name="Doddapaneni H."/>
            <person name="Dugan-Rocha S."/>
            <person name="Elkadiri S."/>
            <person name="Gnanaolivu R."/>
            <person name="Hernandez B."/>
            <person name="Skinner E."/>
            <person name="Javaid M."/>
            <person name="Lee S."/>
            <person name="Li M."/>
            <person name="Ming W."/>
            <person name="Munidasa M."/>
            <person name="Muniz J."/>
            <person name="Nguyen L."/>
            <person name="Hughes D."/>
            <person name="Osuji N."/>
            <person name="Pu L.-L."/>
            <person name="Puazo M."/>
            <person name="Qu C."/>
            <person name="Quiroz J."/>
            <person name="Raj R."/>
            <person name="Weissenberger G."/>
            <person name="Xin Y."/>
            <person name="Zou X."/>
            <person name="Han Y."/>
            <person name="Worley K."/>
            <person name="Muzny D."/>
            <person name="Gibbs R."/>
        </authorList>
    </citation>
    <scope>NUCLEOTIDE SEQUENCE</scope>
    <source>
        <strain evidence="2">Sampled in the wild</strain>
    </source>
</reference>
<keyword evidence="3" id="KW-1185">Reference proteome</keyword>
<evidence type="ECO:0000313" key="3">
    <source>
        <dbReference type="Proteomes" id="UP000792457"/>
    </source>
</evidence>
<keyword evidence="1" id="KW-0472">Membrane</keyword>
<proteinExistence type="predicted"/>
<name>A0A8K0P5D9_LADFU</name>
<reference evidence="2" key="1">
    <citation type="submission" date="2013-04" db="EMBL/GenBank/DDBJ databases">
        <authorList>
            <person name="Qu J."/>
            <person name="Murali S.C."/>
            <person name="Bandaranaike D."/>
            <person name="Bellair M."/>
            <person name="Blankenburg K."/>
            <person name="Chao H."/>
            <person name="Dinh H."/>
            <person name="Doddapaneni H."/>
            <person name="Downs B."/>
            <person name="Dugan-Rocha S."/>
            <person name="Elkadiri S."/>
            <person name="Gnanaolivu R.D."/>
            <person name="Hernandez B."/>
            <person name="Javaid M."/>
            <person name="Jayaseelan J.C."/>
            <person name="Lee S."/>
            <person name="Li M."/>
            <person name="Ming W."/>
            <person name="Munidasa M."/>
            <person name="Muniz J."/>
            <person name="Nguyen L."/>
            <person name="Ongeri F."/>
            <person name="Osuji N."/>
            <person name="Pu L.-L."/>
            <person name="Puazo M."/>
            <person name="Qu C."/>
            <person name="Quiroz J."/>
            <person name="Raj R."/>
            <person name="Weissenberger G."/>
            <person name="Xin Y."/>
            <person name="Zou X."/>
            <person name="Han Y."/>
            <person name="Richards S."/>
            <person name="Worley K."/>
            <person name="Muzny D."/>
            <person name="Gibbs R."/>
        </authorList>
    </citation>
    <scope>NUCLEOTIDE SEQUENCE</scope>
    <source>
        <strain evidence="2">Sampled in the wild</strain>
    </source>
</reference>
<dbReference type="Gene3D" id="3.30.420.10">
    <property type="entry name" value="Ribonuclease H-like superfamily/Ribonuclease H"/>
    <property type="match status" value="1"/>
</dbReference>
<dbReference type="InterPro" id="IPR008042">
    <property type="entry name" value="Retrotrans_Pao"/>
</dbReference>
<dbReference type="EMBL" id="KZ308743">
    <property type="protein sequence ID" value="KAG8233722.1"/>
    <property type="molecule type" value="Genomic_DNA"/>
</dbReference>
<comment type="caution">
    <text evidence="2">The sequence shown here is derived from an EMBL/GenBank/DDBJ whole genome shotgun (WGS) entry which is preliminary data.</text>
</comment>